<dbReference type="OrthoDB" id="1069523at2759"/>
<dbReference type="GO" id="GO:0010436">
    <property type="term" value="F:carotenoid dioxygenase activity"/>
    <property type="evidence" value="ECO:0007669"/>
    <property type="project" value="TreeGrafter"/>
</dbReference>
<keyword evidence="4 5" id="KW-0408">Iron</keyword>
<sequence>MSSNELKVEPVKTDGSASPRSMAKLYRTQKELLTPETSKLTGKLPSWVKGTYIRTGPGKFDFDNNFEMNHFMDGYAIITKFEIDEEEVKFSKKFLETDAYKKAMIAQKPVICEYGTHAQAPDPTKSRFSRFIPTSLIPELSDNSNINLFNVGDNVCVTGETCYFRELDAETLESGDKFDTNKMLGLQNAAAHPLTDEDGTIYNVGSSLSFKYNIFKIPNPGDKKDTNVKDSMKKSKVICQVPTSHTGLLSYNHSFGMTKNYFILIEQPFVLNVGKIVGALMSKGYSFSDWLEWRPELKNRFHVIEKATGKILKTEIWSDTFFFLHIINCFEMNNQIVLDITTFPDPTILNSLDMGKLRRGEFETEPTSVAQRFVLPIVDVKEVAEGVNLVNMTGTTVKTEAKAVRQGNKIIVTPDTMTEKGLELPVINRRFLTKKTSYFYATGSVAKGYFENSLCKVHTTKKETFLFKDSDTYYFGEPTFVANPEAKTEDDGILITAVTDIREGSNDFLVFVDARNMEEIARAEFKHDIPQALHGIFLPFNPNNSN</sequence>
<organism evidence="6 7">
    <name type="scientific">Allacma fusca</name>
    <dbReference type="NCBI Taxonomy" id="39272"/>
    <lineage>
        <taxon>Eukaryota</taxon>
        <taxon>Metazoa</taxon>
        <taxon>Ecdysozoa</taxon>
        <taxon>Arthropoda</taxon>
        <taxon>Hexapoda</taxon>
        <taxon>Collembola</taxon>
        <taxon>Symphypleona</taxon>
        <taxon>Sminthuridae</taxon>
        <taxon>Allacma</taxon>
    </lineage>
</organism>
<evidence type="ECO:0000313" key="6">
    <source>
        <dbReference type="EMBL" id="CAG7830593.1"/>
    </source>
</evidence>
<comment type="cofactor">
    <cofactor evidence="5">
        <name>Fe(2+)</name>
        <dbReference type="ChEBI" id="CHEBI:29033"/>
    </cofactor>
    <text evidence="5">Binds 1 Fe(2+) ion per subunit.</text>
</comment>
<dbReference type="AlphaFoldDB" id="A0A8J2PHP5"/>
<comment type="caution">
    <text evidence="6">The sequence shown here is derived from an EMBL/GenBank/DDBJ whole genome shotgun (WGS) entry which is preliminary data.</text>
</comment>
<protein>
    <submittedName>
        <fullName evidence="6">Uncharacterized protein</fullName>
    </submittedName>
</protein>
<keyword evidence="2 5" id="KW-0479">Metal-binding</keyword>
<dbReference type="PANTHER" id="PTHR10543:SF24">
    <property type="entry name" value="CAROTENOID ISOMEROOXYGENASE"/>
    <property type="match status" value="1"/>
</dbReference>
<dbReference type="Pfam" id="PF03055">
    <property type="entry name" value="RPE65"/>
    <property type="match status" value="1"/>
</dbReference>
<dbReference type="GO" id="GO:0042574">
    <property type="term" value="P:retinal metabolic process"/>
    <property type="evidence" value="ECO:0007669"/>
    <property type="project" value="TreeGrafter"/>
</dbReference>
<evidence type="ECO:0000256" key="4">
    <source>
        <dbReference type="ARBA" id="ARBA00023004"/>
    </source>
</evidence>
<dbReference type="InterPro" id="IPR004294">
    <property type="entry name" value="Carotenoid_Oase"/>
</dbReference>
<proteinExistence type="inferred from homology"/>
<evidence type="ECO:0000256" key="2">
    <source>
        <dbReference type="ARBA" id="ARBA00022723"/>
    </source>
</evidence>
<accession>A0A8J2PHP5</accession>
<dbReference type="EMBL" id="CAJVCH010556694">
    <property type="protein sequence ID" value="CAG7830593.1"/>
    <property type="molecule type" value="Genomic_DNA"/>
</dbReference>
<evidence type="ECO:0000256" key="1">
    <source>
        <dbReference type="ARBA" id="ARBA00006787"/>
    </source>
</evidence>
<feature type="binding site" evidence="5">
    <location>
        <position position="325"/>
    </location>
    <ligand>
        <name>Fe cation</name>
        <dbReference type="ChEBI" id="CHEBI:24875"/>
        <note>catalytic</note>
    </ligand>
</feature>
<keyword evidence="3" id="KW-0560">Oxidoreductase</keyword>
<dbReference type="Proteomes" id="UP000708208">
    <property type="component" value="Unassembled WGS sequence"/>
</dbReference>
<comment type="similarity">
    <text evidence="1">Belongs to the carotenoid oxygenase family.</text>
</comment>
<feature type="binding site" evidence="5">
    <location>
        <position position="253"/>
    </location>
    <ligand>
        <name>Fe cation</name>
        <dbReference type="ChEBI" id="CHEBI:24875"/>
        <note>catalytic</note>
    </ligand>
</feature>
<evidence type="ECO:0000256" key="3">
    <source>
        <dbReference type="ARBA" id="ARBA00023002"/>
    </source>
</evidence>
<evidence type="ECO:0000313" key="7">
    <source>
        <dbReference type="Proteomes" id="UP000708208"/>
    </source>
</evidence>
<dbReference type="GO" id="GO:0003834">
    <property type="term" value="F:beta-carotene 15,15'-dioxygenase activity"/>
    <property type="evidence" value="ECO:0007669"/>
    <property type="project" value="TreeGrafter"/>
</dbReference>
<keyword evidence="7" id="KW-1185">Reference proteome</keyword>
<dbReference type="PANTHER" id="PTHR10543">
    <property type="entry name" value="BETA-CAROTENE DIOXYGENASE"/>
    <property type="match status" value="1"/>
</dbReference>
<dbReference type="GO" id="GO:0016121">
    <property type="term" value="P:carotene catabolic process"/>
    <property type="evidence" value="ECO:0007669"/>
    <property type="project" value="TreeGrafter"/>
</dbReference>
<name>A0A8J2PHP5_9HEXA</name>
<dbReference type="GO" id="GO:0046872">
    <property type="term" value="F:metal ion binding"/>
    <property type="evidence" value="ECO:0007669"/>
    <property type="project" value="UniProtKB-KW"/>
</dbReference>
<reference evidence="6" key="1">
    <citation type="submission" date="2021-06" db="EMBL/GenBank/DDBJ databases">
        <authorList>
            <person name="Hodson N. C."/>
            <person name="Mongue J. A."/>
            <person name="Jaron S. K."/>
        </authorList>
    </citation>
    <scope>NUCLEOTIDE SEQUENCE</scope>
</reference>
<feature type="binding site" evidence="5">
    <location>
        <position position="534"/>
    </location>
    <ligand>
        <name>Fe cation</name>
        <dbReference type="ChEBI" id="CHEBI:24875"/>
        <note>catalytic</note>
    </ligand>
</feature>
<feature type="binding site" evidence="5">
    <location>
        <position position="192"/>
    </location>
    <ligand>
        <name>Fe cation</name>
        <dbReference type="ChEBI" id="CHEBI:24875"/>
        <note>catalytic</note>
    </ligand>
</feature>
<evidence type="ECO:0000256" key="5">
    <source>
        <dbReference type="PIRSR" id="PIRSR604294-1"/>
    </source>
</evidence>
<gene>
    <name evidence="6" type="ORF">AFUS01_LOCUS40388</name>
</gene>